<evidence type="ECO:0000313" key="1">
    <source>
        <dbReference type="EMBL" id="SHH65376.1"/>
    </source>
</evidence>
<keyword evidence="2" id="KW-1185">Reference proteome</keyword>
<evidence type="ECO:0000313" key="2">
    <source>
        <dbReference type="Proteomes" id="UP000183967"/>
    </source>
</evidence>
<name>A0A1M5UR26_9FIRM</name>
<dbReference type="RefSeq" id="WP_073196715.1">
    <property type="nucleotide sequence ID" value="NZ_FQXO01000039.1"/>
</dbReference>
<reference evidence="2" key="1">
    <citation type="submission" date="2016-11" db="EMBL/GenBank/DDBJ databases">
        <authorList>
            <person name="Varghese N."/>
            <person name="Submissions S."/>
        </authorList>
    </citation>
    <scope>NUCLEOTIDE SEQUENCE [LARGE SCALE GENOMIC DNA]</scope>
    <source>
        <strain evidence="2">DSM 13643</strain>
    </source>
</reference>
<dbReference type="InterPro" id="IPR052544">
    <property type="entry name" value="Bacteriocin_Proc_Enz"/>
</dbReference>
<dbReference type="GO" id="GO:0016491">
    <property type="term" value="F:oxidoreductase activity"/>
    <property type="evidence" value="ECO:0007669"/>
    <property type="project" value="InterPro"/>
</dbReference>
<gene>
    <name evidence="1" type="ORF">SAMN02745135_01544</name>
</gene>
<protein>
    <recommendedName>
        <fullName evidence="3">SagB-type dehydrogenase domain-containing protein</fullName>
    </recommendedName>
</protein>
<dbReference type="PANTHER" id="PTHR43745">
    <property type="entry name" value="NITROREDUCTASE MJ1384-RELATED"/>
    <property type="match status" value="1"/>
</dbReference>
<sequence>MNFFDRLTKYRYKVYININSFKFVDHIITDINRDTLTDEHIEINKKILDKKVFYTDENFTNISNVIKYTLGILSYQYDNPYIYHRGVPSARNVHPNECYVIYRGHALRYNPKINEFEYITNIDLFTNNIYIILISDLWRIMKFYGEFGLALSILDSGHILSQLKQLLNINGFSKFRIDYMLDKGVFFQKLGLDFRQMMLNYIIDLSEYIDENRENFRTAKNLDVPIRKYSYLEEITSFPNVINFLEKVNISKGKEIYNMFEFKSEKYLNRDELLLSIKNRESNHSYFGIFSTKKFLETEIFYEIINRSTDLIFNNVFHSENIRVFCLVNSVFGIKPGYYEIKEDGEIENISYIDDIYTENCKILNDSHQNIDLSSNPVLFFVSYDISGSFSDEEKIYFSHLLSAETIHYISTIVSLFGLYSRPIKNFKDDYLERALRLDNDDRIIYVLMIGRGNTYNYKIYFS</sequence>
<dbReference type="PANTHER" id="PTHR43745:SF2">
    <property type="entry name" value="NITROREDUCTASE MJ1384-RELATED"/>
    <property type="match status" value="1"/>
</dbReference>
<evidence type="ECO:0008006" key="3">
    <source>
        <dbReference type="Google" id="ProtNLM"/>
    </source>
</evidence>
<dbReference type="InterPro" id="IPR000415">
    <property type="entry name" value="Nitroreductase-like"/>
</dbReference>
<dbReference type="EMBL" id="FQXO01000039">
    <property type="protein sequence ID" value="SHH65376.1"/>
    <property type="molecule type" value="Genomic_DNA"/>
</dbReference>
<dbReference type="Proteomes" id="UP000183967">
    <property type="component" value="Unassembled WGS sequence"/>
</dbReference>
<proteinExistence type="predicted"/>
<accession>A0A1M5UR26</accession>
<dbReference type="Gene3D" id="3.40.109.10">
    <property type="entry name" value="NADH Oxidase"/>
    <property type="match status" value="2"/>
</dbReference>
<organism evidence="1 2">
    <name type="scientific">Caloranaerobacter azorensis DSM 13643</name>
    <dbReference type="NCBI Taxonomy" id="1121264"/>
    <lineage>
        <taxon>Bacteria</taxon>
        <taxon>Bacillati</taxon>
        <taxon>Bacillota</taxon>
        <taxon>Tissierellia</taxon>
        <taxon>Tissierellales</taxon>
        <taxon>Thermohalobacteraceae</taxon>
        <taxon>Caloranaerobacter</taxon>
    </lineage>
</organism>
<dbReference type="AlphaFoldDB" id="A0A1M5UR26"/>